<evidence type="ECO:0000313" key="2">
    <source>
        <dbReference type="Proteomes" id="UP000007652"/>
    </source>
</evidence>
<dbReference type="AlphaFoldDB" id="I7J5G4"/>
<dbReference type="Proteomes" id="UP000007652">
    <property type="component" value="Unassembled WGS sequence"/>
</dbReference>
<protein>
    <submittedName>
        <fullName evidence="1">Uncharacterized protein</fullName>
    </submittedName>
</protein>
<dbReference type="RefSeq" id="WP_008909000.1">
    <property type="nucleotide sequence ID" value="NZ_CAKP01000083.1"/>
</dbReference>
<dbReference type="STRING" id="857293.CAAU_1652"/>
<accession>I7J5G4</accession>
<comment type="caution">
    <text evidence="1">The sequence shown here is derived from an EMBL/GenBank/DDBJ whole genome shotgun (WGS) entry which is preliminary data.</text>
</comment>
<sequence>MVIVGNNSSFGLIYNIDEGWSEEKIKNLRHRIDRILKLLTIPKIIDGGVIVFEYL</sequence>
<organism evidence="1 2">
    <name type="scientific">Caloramator australicus RC3</name>
    <dbReference type="NCBI Taxonomy" id="857293"/>
    <lineage>
        <taxon>Bacteria</taxon>
        <taxon>Bacillati</taxon>
        <taxon>Bacillota</taxon>
        <taxon>Clostridia</taxon>
        <taxon>Eubacteriales</taxon>
        <taxon>Clostridiaceae</taxon>
        <taxon>Caloramator</taxon>
    </lineage>
</organism>
<evidence type="ECO:0000313" key="1">
    <source>
        <dbReference type="EMBL" id="CCJ33736.1"/>
    </source>
</evidence>
<gene>
    <name evidence="1" type="ORF">CAAU_1652</name>
</gene>
<keyword evidence="2" id="KW-1185">Reference proteome</keyword>
<name>I7J5G4_9CLOT</name>
<dbReference type="EMBL" id="CAKP01000083">
    <property type="protein sequence ID" value="CCJ33736.1"/>
    <property type="molecule type" value="Genomic_DNA"/>
</dbReference>
<proteinExistence type="predicted"/>
<reference evidence="1 2" key="1">
    <citation type="journal article" date="2011" name="J. Bacteriol.">
        <title>Draft genome sequence of Caloramator australicus strain RC3T, a thermoanaerobe from the Great Artesian Basin of Australia.</title>
        <authorList>
            <person name="Ogg C.D."/>
            <person name="Patel B.K.C."/>
        </authorList>
    </citation>
    <scope>NUCLEOTIDE SEQUENCE [LARGE SCALE GENOMIC DNA]</scope>
    <source>
        <strain evidence="1 2">RC3</strain>
    </source>
</reference>